<reference evidence="1" key="2">
    <citation type="journal article" date="2015" name="Fish Shellfish Immunol.">
        <title>Early steps in the European eel (Anguilla anguilla)-Vibrio vulnificus interaction in the gills: Role of the RtxA13 toxin.</title>
        <authorList>
            <person name="Callol A."/>
            <person name="Pajuelo D."/>
            <person name="Ebbesson L."/>
            <person name="Teles M."/>
            <person name="MacKenzie S."/>
            <person name="Amaro C."/>
        </authorList>
    </citation>
    <scope>NUCLEOTIDE SEQUENCE</scope>
</reference>
<accession>A0A0E9QDR5</accession>
<reference evidence="1" key="1">
    <citation type="submission" date="2014-11" db="EMBL/GenBank/DDBJ databases">
        <authorList>
            <person name="Amaro Gonzalez C."/>
        </authorList>
    </citation>
    <scope>NUCLEOTIDE SEQUENCE</scope>
</reference>
<organism evidence="1">
    <name type="scientific">Anguilla anguilla</name>
    <name type="common">European freshwater eel</name>
    <name type="synonym">Muraena anguilla</name>
    <dbReference type="NCBI Taxonomy" id="7936"/>
    <lineage>
        <taxon>Eukaryota</taxon>
        <taxon>Metazoa</taxon>
        <taxon>Chordata</taxon>
        <taxon>Craniata</taxon>
        <taxon>Vertebrata</taxon>
        <taxon>Euteleostomi</taxon>
        <taxon>Actinopterygii</taxon>
        <taxon>Neopterygii</taxon>
        <taxon>Teleostei</taxon>
        <taxon>Anguilliformes</taxon>
        <taxon>Anguillidae</taxon>
        <taxon>Anguilla</taxon>
    </lineage>
</organism>
<name>A0A0E9QDR5_ANGAN</name>
<sequence length="36" mass="4327">MPKLYSKNDTHTQCHSLSLSFMSFYKCTVFYTIYIK</sequence>
<dbReference type="AlphaFoldDB" id="A0A0E9QDR5"/>
<protein>
    <submittedName>
        <fullName evidence="1">Uncharacterized protein</fullName>
    </submittedName>
</protein>
<evidence type="ECO:0000313" key="1">
    <source>
        <dbReference type="EMBL" id="JAH14228.1"/>
    </source>
</evidence>
<dbReference type="EMBL" id="GBXM01094349">
    <property type="protein sequence ID" value="JAH14228.1"/>
    <property type="molecule type" value="Transcribed_RNA"/>
</dbReference>
<proteinExistence type="predicted"/>